<dbReference type="eggNOG" id="ENOG502SM1H">
    <property type="taxonomic scope" value="Eukaryota"/>
</dbReference>
<name>Q22DM9_TETTS</name>
<accession>Q22DM9</accession>
<keyword evidence="1" id="KW-0175">Coiled coil</keyword>
<evidence type="ECO:0000256" key="1">
    <source>
        <dbReference type="SAM" id="Coils"/>
    </source>
</evidence>
<dbReference type="PANTHER" id="PTHR10555">
    <property type="entry name" value="SORTING NEXIN"/>
    <property type="match status" value="1"/>
</dbReference>
<organism evidence="3 4">
    <name type="scientific">Tetrahymena thermophila (strain SB210)</name>
    <dbReference type="NCBI Taxonomy" id="312017"/>
    <lineage>
        <taxon>Eukaryota</taxon>
        <taxon>Sar</taxon>
        <taxon>Alveolata</taxon>
        <taxon>Ciliophora</taxon>
        <taxon>Intramacronucleata</taxon>
        <taxon>Oligohymenophorea</taxon>
        <taxon>Hymenostomatida</taxon>
        <taxon>Tetrahymenina</taxon>
        <taxon>Tetrahymenidae</taxon>
        <taxon>Tetrahymena</taxon>
    </lineage>
</organism>
<dbReference type="InterPro" id="IPR036871">
    <property type="entry name" value="PX_dom_sf"/>
</dbReference>
<dbReference type="InterPro" id="IPR001683">
    <property type="entry name" value="PX_dom"/>
</dbReference>
<feature type="coiled-coil region" evidence="1">
    <location>
        <begin position="262"/>
        <end position="296"/>
    </location>
</feature>
<dbReference type="Pfam" id="PF00787">
    <property type="entry name" value="PX"/>
    <property type="match status" value="1"/>
</dbReference>
<keyword evidence="4" id="KW-1185">Reference proteome</keyword>
<sequence>MAHLGHQSDDIISVNVSDPVMKDGGKYIVYTISGSDKDGPFEVFRRYSDFDHFRALLVQRWPGCFIPPIPSKKAIGNKESKFLEDRKNFLQYFVEKIAEIRHIWYSEENKEFIRNTSNDFEKVLNNLPKQTTDDIINKYKTCFSNLAGVEINNEINTKISKFKQFLETAAKKLDKMKAFCRTLSQSREKFDAQLAIMNNTVIPEYEKYCVLEYALQNENLLVYNRDENLKANFREIEGMNKNNDFELLVNMIRMELKEVESFLEALRNKDMIEEKKQQAQAKLKSEQQEQTKLQAGKTTFKSLFSKGTKEDKVQKLEKSIYETQHELENYSLLADLITVIIGYVEVDKFKNQKQNRYYNIMQRVSNLQYNLNMKVATYWNSVKYANQQVNV</sequence>
<evidence type="ECO:0000259" key="2">
    <source>
        <dbReference type="PROSITE" id="PS50195"/>
    </source>
</evidence>
<dbReference type="OrthoDB" id="289314at2759"/>
<evidence type="ECO:0000313" key="4">
    <source>
        <dbReference type="Proteomes" id="UP000009168"/>
    </source>
</evidence>
<dbReference type="STRING" id="312017.Q22DM9"/>
<dbReference type="RefSeq" id="XP_001031088.3">
    <property type="nucleotide sequence ID" value="XM_001031088.3"/>
</dbReference>
<dbReference type="Proteomes" id="UP000009168">
    <property type="component" value="Unassembled WGS sequence"/>
</dbReference>
<dbReference type="InParanoid" id="Q22DM9"/>
<proteinExistence type="predicted"/>
<feature type="domain" description="PX" evidence="2">
    <location>
        <begin position="8"/>
        <end position="120"/>
    </location>
</feature>
<dbReference type="PANTHER" id="PTHR10555:SF170">
    <property type="entry name" value="FI18122P1"/>
    <property type="match status" value="1"/>
</dbReference>
<dbReference type="HOGENOM" id="CLU_040489_1_0_1"/>
<dbReference type="Gene3D" id="1.20.1270.60">
    <property type="entry name" value="Arfaptin homology (AH) domain/BAR domain"/>
    <property type="match status" value="1"/>
</dbReference>
<dbReference type="Gene3D" id="3.30.1520.10">
    <property type="entry name" value="Phox-like domain"/>
    <property type="match status" value="1"/>
</dbReference>
<dbReference type="PROSITE" id="PS50195">
    <property type="entry name" value="PX"/>
    <property type="match status" value="1"/>
</dbReference>
<dbReference type="SMART" id="SM00312">
    <property type="entry name" value="PX"/>
    <property type="match status" value="1"/>
</dbReference>
<protein>
    <submittedName>
        <fullName evidence="3">PX-SNX8-Mvp1p-like protein</fullName>
    </submittedName>
</protein>
<dbReference type="GeneID" id="7834590"/>
<dbReference type="AlphaFoldDB" id="Q22DM9"/>
<dbReference type="GO" id="GO:0005768">
    <property type="term" value="C:endosome"/>
    <property type="evidence" value="ECO:0007669"/>
    <property type="project" value="TreeGrafter"/>
</dbReference>
<dbReference type="KEGG" id="tet:TTHERM_00939140"/>
<dbReference type="CDD" id="cd06093">
    <property type="entry name" value="PX_domain"/>
    <property type="match status" value="1"/>
</dbReference>
<evidence type="ECO:0000313" key="3">
    <source>
        <dbReference type="EMBL" id="EAR83425.3"/>
    </source>
</evidence>
<dbReference type="InterPro" id="IPR027267">
    <property type="entry name" value="AH/BAR_dom_sf"/>
</dbReference>
<dbReference type="GO" id="GO:0035091">
    <property type="term" value="F:phosphatidylinositol binding"/>
    <property type="evidence" value="ECO:0007669"/>
    <property type="project" value="InterPro"/>
</dbReference>
<dbReference type="SUPFAM" id="SSF64268">
    <property type="entry name" value="PX domain"/>
    <property type="match status" value="1"/>
</dbReference>
<dbReference type="EMBL" id="GG662503">
    <property type="protein sequence ID" value="EAR83425.3"/>
    <property type="molecule type" value="Genomic_DNA"/>
</dbReference>
<reference evidence="4" key="1">
    <citation type="journal article" date="2006" name="PLoS Biol.">
        <title>Macronuclear genome sequence of the ciliate Tetrahymena thermophila, a model eukaryote.</title>
        <authorList>
            <person name="Eisen J.A."/>
            <person name="Coyne R.S."/>
            <person name="Wu M."/>
            <person name="Wu D."/>
            <person name="Thiagarajan M."/>
            <person name="Wortman J.R."/>
            <person name="Badger J.H."/>
            <person name="Ren Q."/>
            <person name="Amedeo P."/>
            <person name="Jones K.M."/>
            <person name="Tallon L.J."/>
            <person name="Delcher A.L."/>
            <person name="Salzberg S.L."/>
            <person name="Silva J.C."/>
            <person name="Haas B.J."/>
            <person name="Majoros W.H."/>
            <person name="Farzad M."/>
            <person name="Carlton J.M."/>
            <person name="Smith R.K. Jr."/>
            <person name="Garg J."/>
            <person name="Pearlman R.E."/>
            <person name="Karrer K.M."/>
            <person name="Sun L."/>
            <person name="Manning G."/>
            <person name="Elde N.C."/>
            <person name="Turkewitz A.P."/>
            <person name="Asai D.J."/>
            <person name="Wilkes D.E."/>
            <person name="Wang Y."/>
            <person name="Cai H."/>
            <person name="Collins K."/>
            <person name="Stewart B.A."/>
            <person name="Lee S.R."/>
            <person name="Wilamowska K."/>
            <person name="Weinberg Z."/>
            <person name="Ruzzo W.L."/>
            <person name="Wloga D."/>
            <person name="Gaertig J."/>
            <person name="Frankel J."/>
            <person name="Tsao C.-C."/>
            <person name="Gorovsky M.A."/>
            <person name="Keeling P.J."/>
            <person name="Waller R.F."/>
            <person name="Patron N.J."/>
            <person name="Cherry J.M."/>
            <person name="Stover N.A."/>
            <person name="Krieger C.J."/>
            <person name="del Toro C."/>
            <person name="Ryder H.F."/>
            <person name="Williamson S.C."/>
            <person name="Barbeau R.A."/>
            <person name="Hamilton E.P."/>
            <person name="Orias E."/>
        </authorList>
    </citation>
    <scope>NUCLEOTIDE SEQUENCE [LARGE SCALE GENOMIC DNA]</scope>
    <source>
        <strain evidence="4">SB210</strain>
    </source>
</reference>
<gene>
    <name evidence="3" type="ORF">TTHERM_00939140</name>
</gene>